<accession>A0ABY8ELH2</accession>
<feature type="region of interest" description="Disordered" evidence="7">
    <location>
        <begin position="133"/>
        <end position="194"/>
    </location>
</feature>
<keyword evidence="4 6" id="KW-0804">Transcription</keyword>
<gene>
    <name evidence="8" type="primary">HAP2</name>
    <name evidence="8" type="ORF">GLX27_000976</name>
</gene>
<feature type="region of interest" description="Disordered" evidence="7">
    <location>
        <begin position="425"/>
        <end position="485"/>
    </location>
</feature>
<proteinExistence type="inferred from homology"/>
<sequence length="485" mass="51469">MSDAQGGNGLGSASALSSGFPLNSILGNQALRQGDSNAMYYPQNTHPFYAGHHGQPNSPPARAPHGAEGGGGAYPSGHLVPYLNQHGGDTGDMGSAGAPQLDAFYIQQPPGSFAVPLDVPDVNSYAHPQAGLPSGLPLRGPSNLPGWGAPSRQSPANAPHDAHDEADMLNGAHGYPPLPGSMPGAARGMGQPMYARPTDAHRQMMLEQEAAARSGRGAPMPKRRRTSPVPFGEPGADLMSRFRGAPQGVRGAQPPNARGLGGRREDGAPHDGSNLSELITGADDGAPPSGDITSWILGPDDQRNAHFAMPDAAAYYRANSMGQPGLRLDMPGMPPGHAGALDPSKGMAPLRSHAPNSDEEPLYVNAKQYQRILKRRMARARMEEKRRQTWLMQLKQREEQKNGGAPAEISEEWVSGLLALDEESKKPYLHESRHKHAMRRPRGPGGRFLTTEEIRKRDDEAAKKAQAEQAEQAESAPPAAAAAST</sequence>
<feature type="region of interest" description="Disordered" evidence="7">
    <location>
        <begin position="209"/>
        <end position="287"/>
    </location>
</feature>
<dbReference type="PANTHER" id="PTHR12632">
    <property type="entry name" value="TRANSCRIPTION FACTOR NF-Y ALPHA-RELATED"/>
    <property type="match status" value="1"/>
</dbReference>
<dbReference type="Proteomes" id="UP000818624">
    <property type="component" value="Chromosome 1"/>
</dbReference>
<keyword evidence="9" id="KW-1185">Reference proteome</keyword>
<evidence type="ECO:0000256" key="6">
    <source>
        <dbReference type="RuleBase" id="RU367155"/>
    </source>
</evidence>
<comment type="subunit">
    <text evidence="6">Heterotrimer.</text>
</comment>
<comment type="subcellular location">
    <subcellularLocation>
        <location evidence="1 6">Nucleus</location>
    </subcellularLocation>
</comment>
<dbReference type="SMART" id="SM00521">
    <property type="entry name" value="CBF"/>
    <property type="match status" value="1"/>
</dbReference>
<keyword evidence="3 6" id="KW-0238">DNA-binding</keyword>
<feature type="compositionally biased region" description="Low complexity" evidence="7">
    <location>
        <begin position="467"/>
        <end position="485"/>
    </location>
</feature>
<keyword evidence="5 6" id="KW-0539">Nucleus</keyword>
<reference evidence="8 9" key="1">
    <citation type="journal article" date="2020" name="Elife">
        <title>Loss of centromere function drives karyotype evolution in closely related Malassezia species.</title>
        <authorList>
            <person name="Sankaranarayanan S.R."/>
            <person name="Ianiri G."/>
            <person name="Coelho M.A."/>
            <person name="Reza M.H."/>
            <person name="Thimmappa B.C."/>
            <person name="Ganguly P."/>
            <person name="Vadnala R.N."/>
            <person name="Sun S."/>
            <person name="Siddharthan R."/>
            <person name="Tellgren-Roth C."/>
            <person name="Dawson T.L."/>
            <person name="Heitman J."/>
            <person name="Sanyal K."/>
        </authorList>
    </citation>
    <scope>NUCLEOTIDE SEQUENCE [LARGE SCALE GENOMIC DNA]</scope>
    <source>
        <strain evidence="8">CBS14141</strain>
    </source>
</reference>
<evidence type="ECO:0000256" key="7">
    <source>
        <dbReference type="SAM" id="MobiDB-lite"/>
    </source>
</evidence>
<dbReference type="InterPro" id="IPR001289">
    <property type="entry name" value="NFYA"/>
</dbReference>
<protein>
    <recommendedName>
        <fullName evidence="6">Transcriptional activator HAP2</fullName>
    </recommendedName>
</protein>
<evidence type="ECO:0000313" key="8">
    <source>
        <dbReference type="EMBL" id="WFD46341.1"/>
    </source>
</evidence>
<dbReference type="Gene3D" id="6.10.250.2430">
    <property type="match status" value="1"/>
</dbReference>
<feature type="compositionally biased region" description="Polar residues" evidence="7">
    <location>
        <begin position="37"/>
        <end position="46"/>
    </location>
</feature>
<evidence type="ECO:0000256" key="5">
    <source>
        <dbReference type="ARBA" id="ARBA00023242"/>
    </source>
</evidence>
<comment type="similarity">
    <text evidence="6">Belongs to the NFYA/HAP2 subunit family.</text>
</comment>
<evidence type="ECO:0000256" key="2">
    <source>
        <dbReference type="ARBA" id="ARBA00023015"/>
    </source>
</evidence>
<organism evidence="8 9">
    <name type="scientific">Malassezia furfur</name>
    <name type="common">Pityriasis versicolor infection agent</name>
    <name type="synonym">Pityrosporum furfur</name>
    <dbReference type="NCBI Taxonomy" id="55194"/>
    <lineage>
        <taxon>Eukaryota</taxon>
        <taxon>Fungi</taxon>
        <taxon>Dikarya</taxon>
        <taxon>Basidiomycota</taxon>
        <taxon>Ustilaginomycotina</taxon>
        <taxon>Malasseziomycetes</taxon>
        <taxon>Malasseziales</taxon>
        <taxon>Malasseziaceae</taxon>
        <taxon>Malassezia</taxon>
    </lineage>
</organism>
<feature type="region of interest" description="Disordered" evidence="7">
    <location>
        <begin position="37"/>
        <end position="78"/>
    </location>
</feature>
<evidence type="ECO:0000256" key="3">
    <source>
        <dbReference type="ARBA" id="ARBA00023125"/>
    </source>
</evidence>
<feature type="compositionally biased region" description="Basic residues" evidence="7">
    <location>
        <begin position="432"/>
        <end position="442"/>
    </location>
</feature>
<dbReference type="EMBL" id="CP046234">
    <property type="protein sequence ID" value="WFD46341.1"/>
    <property type="molecule type" value="Genomic_DNA"/>
</dbReference>
<evidence type="ECO:0000313" key="9">
    <source>
        <dbReference type="Proteomes" id="UP000818624"/>
    </source>
</evidence>
<dbReference type="Pfam" id="PF02045">
    <property type="entry name" value="CBFB_NFYA"/>
    <property type="match status" value="1"/>
</dbReference>
<evidence type="ECO:0000256" key="4">
    <source>
        <dbReference type="ARBA" id="ARBA00023163"/>
    </source>
</evidence>
<keyword evidence="2 6" id="KW-0805">Transcription regulation</keyword>
<comment type="function">
    <text evidence="6">Component of the sequence-specific heterotrimeric transcription factor (NF-Y) which specifically recognizes a 5'-CCAAT-3' box motif found in the promoters of its target genes.</text>
</comment>
<evidence type="ECO:0000256" key="1">
    <source>
        <dbReference type="ARBA" id="ARBA00004123"/>
    </source>
</evidence>
<name>A0ABY8ELH2_MALFU</name>
<feature type="compositionally biased region" description="Basic and acidic residues" evidence="7">
    <location>
        <begin position="450"/>
        <end position="466"/>
    </location>
</feature>